<comment type="caution">
    <text evidence="2">The sequence shown here is derived from an EMBL/GenBank/DDBJ whole genome shotgun (WGS) entry which is preliminary data.</text>
</comment>
<evidence type="ECO:0000313" key="2">
    <source>
        <dbReference type="EMBL" id="MDH5832892.1"/>
    </source>
</evidence>
<reference evidence="2 3" key="1">
    <citation type="submission" date="2023-04" db="EMBL/GenBank/DDBJ databases">
        <title>Luteimonas sp. M1R5S59.</title>
        <authorList>
            <person name="Sun J.-Q."/>
        </authorList>
    </citation>
    <scope>NUCLEOTIDE SEQUENCE [LARGE SCALE GENOMIC DNA]</scope>
    <source>
        <strain evidence="2 3">M1R5S59</strain>
    </source>
</reference>
<feature type="domain" description="Bacteriophage T5 Orf172 DNA-binding" evidence="1">
    <location>
        <begin position="7"/>
        <end position="96"/>
    </location>
</feature>
<dbReference type="Proteomes" id="UP001156873">
    <property type="component" value="Unassembled WGS sequence"/>
</dbReference>
<dbReference type="Pfam" id="PF10544">
    <property type="entry name" value="T5orf172"/>
    <property type="match status" value="1"/>
</dbReference>
<protein>
    <submittedName>
        <fullName evidence="2">GIY-YIG nuclease family protein</fullName>
    </submittedName>
</protein>
<name>A0ABT6JQJ7_9GAMM</name>
<dbReference type="EMBL" id="JARXRO010000010">
    <property type="protein sequence ID" value="MDH5832892.1"/>
    <property type="molecule type" value="Genomic_DNA"/>
</dbReference>
<proteinExistence type="predicted"/>
<evidence type="ECO:0000259" key="1">
    <source>
        <dbReference type="Pfam" id="PF10544"/>
    </source>
</evidence>
<sequence length="193" mass="21581">MPACHLYILPLLHEDIAKVGISVDPLARVRAFSRRYYESFDLDRSLLLAFDSVAEARRRETALHRALRVWRAPAPLTVPALAGGGTEWYRGAWPQLQAEAAAGAAAGHQAWLPADDWWRARLQAEEPRLYEWAEACLRDVPDDAPLPQTHWSRVVDVLDAWPALGLGVAHALPEAMVTRYSTHRTAWHLPLGG</sequence>
<organism evidence="2 3">
    <name type="scientific">Luteimonas kalidii</name>
    <dbReference type="NCBI Taxonomy" id="3042025"/>
    <lineage>
        <taxon>Bacteria</taxon>
        <taxon>Pseudomonadati</taxon>
        <taxon>Pseudomonadota</taxon>
        <taxon>Gammaproteobacteria</taxon>
        <taxon>Lysobacterales</taxon>
        <taxon>Lysobacteraceae</taxon>
        <taxon>Luteimonas</taxon>
    </lineage>
</organism>
<accession>A0ABT6JQJ7</accession>
<gene>
    <name evidence="2" type="ORF">QFW81_02945</name>
</gene>
<dbReference type="InterPro" id="IPR018306">
    <property type="entry name" value="Phage_T5_Orf172_DNA-bd"/>
</dbReference>
<evidence type="ECO:0000313" key="3">
    <source>
        <dbReference type="Proteomes" id="UP001156873"/>
    </source>
</evidence>
<dbReference type="RefSeq" id="WP_280577073.1">
    <property type="nucleotide sequence ID" value="NZ_JARXRO010000010.1"/>
</dbReference>
<keyword evidence="3" id="KW-1185">Reference proteome</keyword>